<protein>
    <submittedName>
        <fullName evidence="1">Uncharacterized protein</fullName>
    </submittedName>
</protein>
<accession>A0A0T7G2W1</accession>
<dbReference type="AlphaFoldDB" id="A0A0T7G2W1"/>
<evidence type="ECO:0000313" key="1">
    <source>
        <dbReference type="EMBL" id="CDZ41567.1"/>
    </source>
</evidence>
<proteinExistence type="predicted"/>
<organism evidence="1 2">
    <name type="scientific">Neorhizobium galegae bv. officinalis</name>
    <dbReference type="NCBI Taxonomy" id="323656"/>
    <lineage>
        <taxon>Bacteria</taxon>
        <taxon>Pseudomonadati</taxon>
        <taxon>Pseudomonadota</taxon>
        <taxon>Alphaproteobacteria</taxon>
        <taxon>Hyphomicrobiales</taxon>
        <taxon>Rhizobiaceae</taxon>
        <taxon>Rhizobium/Agrobacterium group</taxon>
        <taxon>Neorhizobium</taxon>
    </lineage>
</organism>
<evidence type="ECO:0000313" key="2">
    <source>
        <dbReference type="Proteomes" id="UP000046176"/>
    </source>
</evidence>
<dbReference type="Proteomes" id="UP000046176">
    <property type="component" value="Unassembled WGS sequence"/>
</dbReference>
<name>A0A0T7G2W1_NEOGA</name>
<sequence length="257" mass="28298">MTEKEWEDMCDVVSDMMTIYTRPYVAILAGGTTGKPPEIGTGTFIEKDGIQLLTCEHVSRSNPTAFYNDDSGSRKLEPNIWCAEAALNKDVAIAPVPGADWSSVSSSAQPLPLSNFAQRHTTVERELLFFRGIGGENAYISDYGADAILTGYCSQEKLETGDSDIFEILWNPNATTISSGTRKDARARIKFNNPAGFSGSLVWNTRFVELGCDFEKWSPGKAVVTGLLRRFDDTTETLLAWRVEHVQSWLTEPPGVA</sequence>
<reference evidence="1 2" key="1">
    <citation type="submission" date="2014-08" db="EMBL/GenBank/DDBJ databases">
        <authorList>
            <person name="Chen Y.-H."/>
        </authorList>
    </citation>
    <scope>NUCLEOTIDE SEQUENCE [LARGE SCALE GENOMIC DNA]</scope>
</reference>
<dbReference type="EMBL" id="CCRH01000036">
    <property type="protein sequence ID" value="CDZ41567.1"/>
    <property type="molecule type" value="Genomic_DNA"/>
</dbReference>
<dbReference type="RefSeq" id="WP_172745700.1">
    <property type="nucleotide sequence ID" value="NZ_CCRH01000036.1"/>
</dbReference>
<gene>
    <name evidence="1" type="ORF">NGAL_HAMBI1145_59580</name>
</gene>